<evidence type="ECO:0000313" key="4">
    <source>
        <dbReference type="Proteomes" id="UP000033072"/>
    </source>
</evidence>
<dbReference type="OrthoDB" id="135105at2157"/>
<dbReference type="HOGENOM" id="CLU_665006_0_0_2"/>
<dbReference type="GeneID" id="24806227"/>
<organism evidence="3 4">
    <name type="scientific">Methanosarcina lacustris Z-7289</name>
    <dbReference type="NCBI Taxonomy" id="1434111"/>
    <lineage>
        <taxon>Archaea</taxon>
        <taxon>Methanobacteriati</taxon>
        <taxon>Methanobacteriota</taxon>
        <taxon>Stenosarchaea group</taxon>
        <taxon>Methanomicrobia</taxon>
        <taxon>Methanosarcinales</taxon>
        <taxon>Methanosarcinaceae</taxon>
        <taxon>Methanosarcina</taxon>
    </lineage>
</organism>
<keyword evidence="1" id="KW-0472">Membrane</keyword>
<dbReference type="SUPFAM" id="SSF54001">
    <property type="entry name" value="Cysteine proteinases"/>
    <property type="match status" value="1"/>
</dbReference>
<dbReference type="AlphaFoldDB" id="A0A0E3S3H9"/>
<reference evidence="3 4" key="1">
    <citation type="submission" date="2014-07" db="EMBL/GenBank/DDBJ databases">
        <title>Methanogenic archaea and the global carbon cycle.</title>
        <authorList>
            <person name="Henriksen J.R."/>
            <person name="Luke J."/>
            <person name="Reinhart S."/>
            <person name="Benedict M.N."/>
            <person name="Youngblut N.D."/>
            <person name="Metcalf M.E."/>
            <person name="Whitaker R.J."/>
            <person name="Metcalf W.W."/>
        </authorList>
    </citation>
    <scope>NUCLEOTIDE SEQUENCE [LARGE SCALE GENOMIC DNA]</scope>
    <source>
        <strain evidence="3 4">Z-7289</strain>
    </source>
</reference>
<dbReference type="InterPro" id="IPR038765">
    <property type="entry name" value="Papain-like_cys_pep_sf"/>
</dbReference>
<dbReference type="Gene3D" id="3.10.620.30">
    <property type="match status" value="1"/>
</dbReference>
<keyword evidence="1" id="KW-0812">Transmembrane</keyword>
<dbReference type="Proteomes" id="UP000033072">
    <property type="component" value="Chromosome"/>
</dbReference>
<accession>A0A0E3S3H9</accession>
<feature type="transmembrane region" description="Helical" evidence="1">
    <location>
        <begin position="12"/>
        <end position="32"/>
    </location>
</feature>
<feature type="domain" description="Transglutaminase-like" evidence="2">
    <location>
        <begin position="251"/>
        <end position="329"/>
    </location>
</feature>
<dbReference type="RefSeq" id="WP_048125822.1">
    <property type="nucleotide sequence ID" value="NZ_CP009515.1"/>
</dbReference>
<protein>
    <recommendedName>
        <fullName evidence="2">Transglutaminase-like domain-containing protein</fullName>
    </recommendedName>
</protein>
<keyword evidence="4" id="KW-1185">Reference proteome</keyword>
<dbReference type="KEGG" id="mls:MSLAZ_1470"/>
<dbReference type="STRING" id="1434111.MSLAZ_1470"/>
<gene>
    <name evidence="3" type="ORF">MSLAZ_1470</name>
</gene>
<keyword evidence="1" id="KW-1133">Transmembrane helix</keyword>
<dbReference type="PATRIC" id="fig|1434111.4.peg.1924"/>
<evidence type="ECO:0000256" key="1">
    <source>
        <dbReference type="SAM" id="Phobius"/>
    </source>
</evidence>
<name>A0A0E3S3H9_9EURY</name>
<sequence length="413" mass="45515">MTNPEVSGKNTASIIAVLCICLLLATMAGFLFSDSIGNFTHELRGYLGIGEEPENAEEVFIPDIASFTSPTIPSYSTAKIELTPVLRTPLQPGFSLSSNYQTTEFYQGGVSYFKISIKNKGRNPIFIDRYGVSVNASENRIFPEDCGALLIPGEEQNLGIIAVQIPEEEKASFSIVLWLLASTSEGKWHEYDPYFMNGYTVDLKPMPEKSTPKYIYNPAYYFKKINRLVESAEPSVRNKAAEVARSYPGAYNIYQVCALFDMVKEEIEYVNDPRGNDIWEPANVTLKIGAGDCEDQAILLSSMIEAVGGTTRVYLTDTHAFAAVFIGNGTASTNTAVKGIRAYYGNVDANYLTDEYGSWLMLDPTSSLYAGGLPGKTAQAKVQAVGENETYRSWTFLNTNTVKVIDISVRPMK</sequence>
<dbReference type="EMBL" id="CP009515">
    <property type="protein sequence ID" value="AKB74731.1"/>
    <property type="molecule type" value="Genomic_DNA"/>
</dbReference>
<proteinExistence type="predicted"/>
<dbReference type="InterPro" id="IPR002931">
    <property type="entry name" value="Transglutaminase-like"/>
</dbReference>
<evidence type="ECO:0000259" key="2">
    <source>
        <dbReference type="Pfam" id="PF01841"/>
    </source>
</evidence>
<dbReference type="Pfam" id="PF01841">
    <property type="entry name" value="Transglut_core"/>
    <property type="match status" value="1"/>
</dbReference>
<evidence type="ECO:0000313" key="3">
    <source>
        <dbReference type="EMBL" id="AKB74731.1"/>
    </source>
</evidence>